<dbReference type="GO" id="GO:0005737">
    <property type="term" value="C:cytoplasm"/>
    <property type="evidence" value="ECO:0007669"/>
    <property type="project" value="TreeGrafter"/>
</dbReference>
<evidence type="ECO:0000313" key="12">
    <source>
        <dbReference type="Proteomes" id="UP000008820"/>
    </source>
</evidence>
<dbReference type="InterPro" id="IPR002433">
    <property type="entry name" value="Orn_de-COase"/>
</dbReference>
<dbReference type="Pfam" id="PF02784">
    <property type="entry name" value="Orn_Arg_deC_N"/>
    <property type="match status" value="1"/>
</dbReference>
<dbReference type="InterPro" id="IPR009006">
    <property type="entry name" value="Ala_racemase/Decarboxylase_C"/>
</dbReference>
<dbReference type="PANTHER" id="PTHR11482">
    <property type="entry name" value="ARGININE/DIAMINOPIMELATE/ORNITHINE DECARBOXYLASE"/>
    <property type="match status" value="1"/>
</dbReference>
<comment type="cofactor">
    <cofactor evidence="1 7">
        <name>pyridoxal 5'-phosphate</name>
        <dbReference type="ChEBI" id="CHEBI:597326"/>
    </cofactor>
</comment>
<dbReference type="OrthoDB" id="5034579at2759"/>
<name>A0A6I8TGK3_AEDAE</name>
<feature type="modified residue" description="N6-(pyridoxal phosphate)lysine" evidence="7">
    <location>
        <position position="66"/>
    </location>
</feature>
<proteinExistence type="inferred from homology"/>
<comment type="function">
    <text evidence="6">Catalyzes the first and rate-limiting step of polyamine biosynthesis that converts ornithine into putrescine, which is the precursor for the polyamines, spermidine and spermine. Polyamines are essential for cell proliferation and are implicated in cellular processes, ranging from DNA replication to apoptosis.</text>
</comment>
<dbReference type="SUPFAM" id="SSF50621">
    <property type="entry name" value="Alanine racemase C-terminal domain-like"/>
    <property type="match status" value="1"/>
</dbReference>
<feature type="domain" description="Orn/DAP/Arg decarboxylase 2 C-terminal" evidence="9">
    <location>
        <begin position="277"/>
        <end position="376"/>
    </location>
</feature>
<organism evidence="11 12">
    <name type="scientific">Aedes aegypti</name>
    <name type="common">Yellowfever mosquito</name>
    <name type="synonym">Culex aegypti</name>
    <dbReference type="NCBI Taxonomy" id="7159"/>
    <lineage>
        <taxon>Eukaryota</taxon>
        <taxon>Metazoa</taxon>
        <taxon>Ecdysozoa</taxon>
        <taxon>Arthropoda</taxon>
        <taxon>Hexapoda</taxon>
        <taxon>Insecta</taxon>
        <taxon>Pterygota</taxon>
        <taxon>Neoptera</taxon>
        <taxon>Endopterygota</taxon>
        <taxon>Diptera</taxon>
        <taxon>Nematocera</taxon>
        <taxon>Culicoidea</taxon>
        <taxon>Culicidae</taxon>
        <taxon>Culicinae</taxon>
        <taxon>Aedini</taxon>
        <taxon>Aedes</taxon>
        <taxon>Stegomyia</taxon>
    </lineage>
</organism>
<dbReference type="Proteomes" id="UP000008820">
    <property type="component" value="Chromosome 1"/>
</dbReference>
<evidence type="ECO:0000256" key="5">
    <source>
        <dbReference type="ARBA" id="ARBA00023239"/>
    </source>
</evidence>
<evidence type="ECO:0000256" key="7">
    <source>
        <dbReference type="PIRSR" id="PIRSR600183-50"/>
    </source>
</evidence>
<feature type="active site" description="Proton donor" evidence="7">
    <location>
        <position position="349"/>
    </location>
</feature>
<dbReference type="GO" id="GO:0004586">
    <property type="term" value="F:ornithine decarboxylase activity"/>
    <property type="evidence" value="ECO:0007669"/>
    <property type="project" value="TreeGrafter"/>
</dbReference>
<dbReference type="Pfam" id="PF00278">
    <property type="entry name" value="Orn_DAP_Arg_deC"/>
    <property type="match status" value="1"/>
</dbReference>
<evidence type="ECO:0000256" key="8">
    <source>
        <dbReference type="RuleBase" id="RU003737"/>
    </source>
</evidence>
<dbReference type="SUPFAM" id="SSF51419">
    <property type="entry name" value="PLP-binding barrel"/>
    <property type="match status" value="1"/>
</dbReference>
<comment type="similarity">
    <text evidence="2 8">Belongs to the Orn/Lys/Arg decarboxylase class-II family.</text>
</comment>
<keyword evidence="3 7" id="KW-0663">Pyridoxal phosphate</keyword>
<dbReference type="EnsemblMetazoa" id="AAEL014995-RB">
    <property type="protein sequence ID" value="AAEL014995-PB"/>
    <property type="gene ID" value="AAEL014995"/>
</dbReference>
<evidence type="ECO:0000256" key="2">
    <source>
        <dbReference type="ARBA" id="ARBA00008872"/>
    </source>
</evidence>
<feature type="domain" description="Orn/DAP/Arg decarboxylase 2 N-terminal" evidence="10">
    <location>
        <begin position="43"/>
        <end position="276"/>
    </location>
</feature>
<evidence type="ECO:0000313" key="11">
    <source>
        <dbReference type="EnsemblMetazoa" id="AAEL014995-PB"/>
    </source>
</evidence>
<protein>
    <submittedName>
        <fullName evidence="11">Uncharacterized protein</fullName>
    </submittedName>
</protein>
<reference evidence="11" key="2">
    <citation type="submission" date="2020-05" db="UniProtKB">
        <authorList>
            <consortium name="EnsemblMetazoa"/>
        </authorList>
    </citation>
    <scope>IDENTIFICATION</scope>
    <source>
        <strain evidence="11">LVP_AGWG</strain>
    </source>
</reference>
<dbReference type="PRINTS" id="PR01182">
    <property type="entry name" value="ORNDCRBXLASE"/>
</dbReference>
<dbReference type="PRINTS" id="PR01179">
    <property type="entry name" value="ODADCRBXLASE"/>
</dbReference>
<accession>A0A6I8TGK3</accession>
<dbReference type="GO" id="GO:0033387">
    <property type="term" value="P:putrescine biosynthetic process from arginine, via ornithine"/>
    <property type="evidence" value="ECO:0007669"/>
    <property type="project" value="TreeGrafter"/>
</dbReference>
<dbReference type="InterPro" id="IPR022643">
    <property type="entry name" value="De-COase2_C"/>
</dbReference>
<keyword evidence="12" id="KW-1185">Reference proteome</keyword>
<evidence type="ECO:0000256" key="6">
    <source>
        <dbReference type="ARBA" id="ARBA00037173"/>
    </source>
</evidence>
<gene>
    <name evidence="11" type="primary">5565823</name>
</gene>
<dbReference type="PANTHER" id="PTHR11482:SF6">
    <property type="entry name" value="ORNITHINE DECARBOXYLASE 1-RELATED"/>
    <property type="match status" value="1"/>
</dbReference>
<dbReference type="InParanoid" id="A0A6I8TGK3"/>
<evidence type="ECO:0000256" key="1">
    <source>
        <dbReference type="ARBA" id="ARBA00001933"/>
    </source>
</evidence>
<reference evidence="11 12" key="1">
    <citation type="submission" date="2017-06" db="EMBL/GenBank/DDBJ databases">
        <title>Aedes aegypti genome working group (AGWG) sequencing and assembly.</title>
        <authorList>
            <consortium name="Aedes aegypti Genome Working Group (AGWG)"/>
            <person name="Matthews B.J."/>
        </authorList>
    </citation>
    <scope>NUCLEOTIDE SEQUENCE [LARGE SCALE GENOMIC DNA]</scope>
    <source>
        <strain evidence="11 12">LVP_AGWG</strain>
    </source>
</reference>
<dbReference type="CDD" id="cd00622">
    <property type="entry name" value="PLPDE_III_ODC"/>
    <property type="match status" value="1"/>
</dbReference>
<dbReference type="InterPro" id="IPR000183">
    <property type="entry name" value="Orn/DAP/Arg_de-COase"/>
</dbReference>
<dbReference type="InterPro" id="IPR029066">
    <property type="entry name" value="PLP-binding_barrel"/>
</dbReference>
<dbReference type="Gene3D" id="2.40.37.10">
    <property type="entry name" value="Lyase, Ornithine Decarboxylase, Chain A, domain 1"/>
    <property type="match status" value="1"/>
</dbReference>
<evidence type="ECO:0000259" key="10">
    <source>
        <dbReference type="Pfam" id="PF02784"/>
    </source>
</evidence>
<dbReference type="FunFam" id="3.20.20.10:FF:000005">
    <property type="entry name" value="Ornithine decarboxylase"/>
    <property type="match status" value="1"/>
</dbReference>
<evidence type="ECO:0000256" key="4">
    <source>
        <dbReference type="ARBA" id="ARBA00023115"/>
    </source>
</evidence>
<evidence type="ECO:0000256" key="3">
    <source>
        <dbReference type="ARBA" id="ARBA00022898"/>
    </source>
</evidence>
<sequence length="439" mass="49812">MDILSVLKSRLEIVDDSVTSKELVDRLVARGPLEESLHLTELDTLVKRHYQWLKHLPRVRPFYAIKSNDEPSIVETTILLGCGYDCASTGELKRILGFRVEPERIMFGQPMKTIESLELAKKMKLRTVFDTEDELRKIHQYYPEANVVIRFRLETAEDSLNLGIKFGCEVDVEARELLDLAKELGINVIGWCFNLGHACINPKNFYTGIKKGKALTDYAESLGFKFNLIDLGGGFSGDKDVSIEQYAEQINKGLDEFFPAELGYMIVAEPGRYYSAAAVTAVVPIHGKRFIRSKDNPNDIEKVFYYFNDGIYATFYSAKYRGKAVKPIVWKQLNECGPTRKTTLYGPTCDGIDFFAKDIEMPELNVADFVVFENQGAYSRVHACRFNGFSPPKPVIFVRQSVWALLEEASEGDATKVVQESKYLLENIEFEKLSYASIN</sequence>
<dbReference type="AlphaFoldDB" id="A0A6I8TGK3"/>
<evidence type="ECO:0000259" key="9">
    <source>
        <dbReference type="Pfam" id="PF00278"/>
    </source>
</evidence>
<keyword evidence="5" id="KW-0456">Lyase</keyword>
<keyword evidence="4" id="KW-0620">Polyamine biosynthesis</keyword>
<dbReference type="InterPro" id="IPR022644">
    <property type="entry name" value="De-COase2_N"/>
</dbReference>
<dbReference type="Gene3D" id="3.20.20.10">
    <property type="entry name" value="Alanine racemase"/>
    <property type="match status" value="1"/>
</dbReference>